<dbReference type="GO" id="GO:0003676">
    <property type="term" value="F:nucleic acid binding"/>
    <property type="evidence" value="ECO:0007669"/>
    <property type="project" value="InterPro"/>
</dbReference>
<dbReference type="Pfam" id="PF00271">
    <property type="entry name" value="Helicase_C"/>
    <property type="match status" value="1"/>
</dbReference>
<evidence type="ECO:0000313" key="8">
    <source>
        <dbReference type="Proteomes" id="UP000033096"/>
    </source>
</evidence>
<keyword evidence="4" id="KW-0067">ATP-binding</keyword>
<dbReference type="GO" id="GO:0140097">
    <property type="term" value="F:catalytic activity, acting on DNA"/>
    <property type="evidence" value="ECO:0007669"/>
    <property type="project" value="UniProtKB-ARBA"/>
</dbReference>
<dbReference type="InterPro" id="IPR011545">
    <property type="entry name" value="DEAD/DEAH_box_helicase_dom"/>
</dbReference>
<dbReference type="InterPro" id="IPR001650">
    <property type="entry name" value="Helicase_C-like"/>
</dbReference>
<sequence>MSEASPKLIDEIIDQIRNSESIGLEESFQFAKDCSELLRGNESEQQYGRKVIINILDNCGKLESSTYDIWADLVEAAGFYPYLEKEKCILQIKNTGEKIRKEFHFCYDLDKYFHEQQKALSELLRSDKNVIVSAPTSFGKSLLIEEIVASKRYKNIVVIQPTLALLDETRRKLFKYTKDYRIIIRTSQKYVEEGRNLFLLTAERVMEYQNLPNIDFFIIDEFYKLSARRDDERSDILNNAFNLLVNKHKSRFYLLGPNIEGISEGFTEKYNAKFFKTNYGLVDCVTVDCYSEKFGERGKKGLLKEKELFELLLKLRDEQSLIYCASPNRARSLSKKFQEYLVRKEVIFPEKRLSIIEWLKENINEQWDFIDCLKYGIGIHDGALPKHITATVIKYFNEKKLNYLFCTTTIIEGVNTSAKNVIFFDSHKGNKKSIDFFDYSNIKGRAGRMMEHYVGRIYNFNKPIAEEKIIIDIPFFEQNPVSDEILVQINDKDIKYKNTNQYKELKNLPLEEKELFKKNGVSIKGQKQILDFLMENINQCYSLIYWKGYPTYEQLRFTISLAWAFLLKSGESGSPMTSKKLVKVTYDYGLHQNMNYLIKSEFTYLASTNKNKTKNEILNAAIQNQFQIQRHWLHYKVPKWLNVINELQKYVCEKKALDPGNYLYYATQIENDFIPDHLSILAEYGVPTSAINKLKSKVPNEIPEDQLLETIVKNSFYKVNLLEYEKEKLLENFT</sequence>
<dbReference type="EMBL" id="CP009520">
    <property type="protein sequence ID" value="AKB42736.1"/>
    <property type="molecule type" value="Genomic_DNA"/>
</dbReference>
<gene>
    <name evidence="7" type="ORF">MSVAZ_0467</name>
</gene>
<dbReference type="InterPro" id="IPR014001">
    <property type="entry name" value="Helicase_ATP-bd"/>
</dbReference>
<reference evidence="7 8" key="1">
    <citation type="submission" date="2014-07" db="EMBL/GenBank/DDBJ databases">
        <title>Methanogenic archaea and the global carbon cycle.</title>
        <authorList>
            <person name="Henriksen J.R."/>
            <person name="Luke J."/>
            <person name="Reinhart S."/>
            <person name="Benedict M.N."/>
            <person name="Youngblut N.D."/>
            <person name="Metcalf M.E."/>
            <person name="Whitaker R.J."/>
            <person name="Metcalf W.W."/>
        </authorList>
    </citation>
    <scope>NUCLEOTIDE SEQUENCE [LARGE SCALE GENOMIC DNA]</scope>
    <source>
        <strain evidence="7 8">Z-761</strain>
    </source>
</reference>
<evidence type="ECO:0000256" key="4">
    <source>
        <dbReference type="ARBA" id="ARBA00022840"/>
    </source>
</evidence>
<dbReference type="GeneID" id="24808833"/>
<evidence type="ECO:0000313" key="7">
    <source>
        <dbReference type="EMBL" id="AKB42736.1"/>
    </source>
</evidence>
<evidence type="ECO:0000256" key="1">
    <source>
        <dbReference type="ARBA" id="ARBA00022741"/>
    </source>
</evidence>
<dbReference type="PATRIC" id="fig|1434123.4.peg.500"/>
<keyword evidence="2" id="KW-0378">Hydrolase</keyword>
<dbReference type="AlphaFoldDB" id="A0A0E3LGL6"/>
<proteinExistence type="predicted"/>
<dbReference type="PANTHER" id="PTHR12131">
    <property type="entry name" value="ATP-DEPENDENT RNA AND DNA HELICASE"/>
    <property type="match status" value="1"/>
</dbReference>
<dbReference type="GO" id="GO:0005524">
    <property type="term" value="F:ATP binding"/>
    <property type="evidence" value="ECO:0007669"/>
    <property type="project" value="UniProtKB-KW"/>
</dbReference>
<dbReference type="PANTHER" id="PTHR12131:SF1">
    <property type="entry name" value="ATP-DEPENDENT RNA HELICASE SUPV3L1, MITOCHONDRIAL-RELATED"/>
    <property type="match status" value="1"/>
</dbReference>
<evidence type="ECO:0000256" key="3">
    <source>
        <dbReference type="ARBA" id="ARBA00022806"/>
    </source>
</evidence>
<dbReference type="SMART" id="SM00490">
    <property type="entry name" value="HELICc"/>
    <property type="match status" value="1"/>
</dbReference>
<dbReference type="HOGENOM" id="CLU_025497_0_0_2"/>
<keyword evidence="3" id="KW-0347">Helicase</keyword>
<dbReference type="PROSITE" id="PS51192">
    <property type="entry name" value="HELICASE_ATP_BIND_1"/>
    <property type="match status" value="1"/>
</dbReference>
<dbReference type="GO" id="GO:0004386">
    <property type="term" value="F:helicase activity"/>
    <property type="evidence" value="ECO:0007669"/>
    <property type="project" value="UniProtKB-KW"/>
</dbReference>
<evidence type="ECO:0008006" key="9">
    <source>
        <dbReference type="Google" id="ProtNLM"/>
    </source>
</evidence>
<keyword evidence="8" id="KW-1185">Reference proteome</keyword>
<evidence type="ECO:0000256" key="2">
    <source>
        <dbReference type="ARBA" id="ARBA00022801"/>
    </source>
</evidence>
<dbReference type="STRING" id="1434123.MSVAZ_0467"/>
<keyword evidence="1" id="KW-0547">Nucleotide-binding</keyword>
<evidence type="ECO:0000259" key="6">
    <source>
        <dbReference type="PROSITE" id="PS51194"/>
    </source>
</evidence>
<dbReference type="Gene3D" id="3.40.50.300">
    <property type="entry name" value="P-loop containing nucleotide triphosphate hydrolases"/>
    <property type="match status" value="2"/>
</dbReference>
<organism evidence="7 8">
    <name type="scientific">Methanosarcina vacuolata Z-761</name>
    <dbReference type="NCBI Taxonomy" id="1434123"/>
    <lineage>
        <taxon>Archaea</taxon>
        <taxon>Methanobacteriati</taxon>
        <taxon>Methanobacteriota</taxon>
        <taxon>Stenosarchaea group</taxon>
        <taxon>Methanomicrobia</taxon>
        <taxon>Methanosarcinales</taxon>
        <taxon>Methanosarcinaceae</taxon>
        <taxon>Methanosarcina</taxon>
    </lineage>
</organism>
<dbReference type="Pfam" id="PF00270">
    <property type="entry name" value="DEAD"/>
    <property type="match status" value="1"/>
</dbReference>
<evidence type="ECO:0000259" key="5">
    <source>
        <dbReference type="PROSITE" id="PS51192"/>
    </source>
</evidence>
<dbReference type="RefSeq" id="WP_048117618.1">
    <property type="nucleotide sequence ID" value="NZ_CP009520.1"/>
</dbReference>
<dbReference type="InterPro" id="IPR050699">
    <property type="entry name" value="RNA-DNA_Helicase"/>
</dbReference>
<dbReference type="PROSITE" id="PS51194">
    <property type="entry name" value="HELICASE_CTER"/>
    <property type="match status" value="1"/>
</dbReference>
<dbReference type="SMART" id="SM00487">
    <property type="entry name" value="DEXDc"/>
    <property type="match status" value="1"/>
</dbReference>
<dbReference type="Proteomes" id="UP000033096">
    <property type="component" value="Chromosome"/>
</dbReference>
<dbReference type="GO" id="GO:0016787">
    <property type="term" value="F:hydrolase activity"/>
    <property type="evidence" value="ECO:0007669"/>
    <property type="project" value="UniProtKB-KW"/>
</dbReference>
<protein>
    <recommendedName>
        <fullName evidence="9">Helicase</fullName>
    </recommendedName>
</protein>
<name>A0A0E3LGL6_9EURY</name>
<feature type="domain" description="Helicase C-terminal" evidence="6">
    <location>
        <begin position="307"/>
        <end position="493"/>
    </location>
</feature>
<accession>A0A0E3LGL6</accession>
<dbReference type="KEGG" id="mvc:MSVAZ_0467"/>
<dbReference type="SUPFAM" id="SSF52540">
    <property type="entry name" value="P-loop containing nucleoside triphosphate hydrolases"/>
    <property type="match status" value="1"/>
</dbReference>
<dbReference type="InterPro" id="IPR027417">
    <property type="entry name" value="P-loop_NTPase"/>
</dbReference>
<feature type="domain" description="Helicase ATP-binding" evidence="5">
    <location>
        <begin position="121"/>
        <end position="255"/>
    </location>
</feature>